<accession>A0A921UQH6</accession>
<dbReference type="Proteomes" id="UP000807115">
    <property type="component" value="Chromosome 3"/>
</dbReference>
<protein>
    <submittedName>
        <fullName evidence="1">Uncharacterized protein</fullName>
    </submittedName>
</protein>
<organism evidence="1 2">
    <name type="scientific">Sorghum bicolor</name>
    <name type="common">Sorghum</name>
    <name type="synonym">Sorghum vulgare</name>
    <dbReference type="NCBI Taxonomy" id="4558"/>
    <lineage>
        <taxon>Eukaryota</taxon>
        <taxon>Viridiplantae</taxon>
        <taxon>Streptophyta</taxon>
        <taxon>Embryophyta</taxon>
        <taxon>Tracheophyta</taxon>
        <taxon>Spermatophyta</taxon>
        <taxon>Magnoliopsida</taxon>
        <taxon>Liliopsida</taxon>
        <taxon>Poales</taxon>
        <taxon>Poaceae</taxon>
        <taxon>PACMAD clade</taxon>
        <taxon>Panicoideae</taxon>
        <taxon>Andropogonodae</taxon>
        <taxon>Andropogoneae</taxon>
        <taxon>Sorghinae</taxon>
        <taxon>Sorghum</taxon>
    </lineage>
</organism>
<dbReference type="EMBL" id="CM027682">
    <property type="protein sequence ID" value="KAG0540459.1"/>
    <property type="molecule type" value="Genomic_DNA"/>
</dbReference>
<dbReference type="AlphaFoldDB" id="A0A921UQH6"/>
<evidence type="ECO:0000313" key="1">
    <source>
        <dbReference type="EMBL" id="KAG0540459.1"/>
    </source>
</evidence>
<proteinExistence type="predicted"/>
<reference evidence="1" key="2">
    <citation type="submission" date="2020-10" db="EMBL/GenBank/DDBJ databases">
        <authorList>
            <person name="Cooper E.A."/>
            <person name="Brenton Z.W."/>
            <person name="Flinn B.S."/>
            <person name="Jenkins J."/>
            <person name="Shu S."/>
            <person name="Flowers D."/>
            <person name="Luo F."/>
            <person name="Wang Y."/>
            <person name="Xia P."/>
            <person name="Barry K."/>
            <person name="Daum C."/>
            <person name="Lipzen A."/>
            <person name="Yoshinaga Y."/>
            <person name="Schmutz J."/>
            <person name="Saski C."/>
            <person name="Vermerris W."/>
            <person name="Kresovich S."/>
        </authorList>
    </citation>
    <scope>NUCLEOTIDE SEQUENCE</scope>
</reference>
<name>A0A921UQH6_SORBI</name>
<sequence length="59" mass="6792">MSSVAVADIHWISNGHRPPLLPQLSPFMNAVPVRRTEINPRRRRALSSYEVILLWSIIE</sequence>
<evidence type="ECO:0000313" key="2">
    <source>
        <dbReference type="Proteomes" id="UP000807115"/>
    </source>
</evidence>
<gene>
    <name evidence="1" type="ORF">BDA96_03G410900</name>
</gene>
<reference evidence="1" key="1">
    <citation type="journal article" date="2019" name="BMC Genomics">
        <title>A new reference genome for Sorghum bicolor reveals high levels of sequence similarity between sweet and grain genotypes: implications for the genetics of sugar metabolism.</title>
        <authorList>
            <person name="Cooper E.A."/>
            <person name="Brenton Z.W."/>
            <person name="Flinn B.S."/>
            <person name="Jenkins J."/>
            <person name="Shu S."/>
            <person name="Flowers D."/>
            <person name="Luo F."/>
            <person name="Wang Y."/>
            <person name="Xia P."/>
            <person name="Barry K."/>
            <person name="Daum C."/>
            <person name="Lipzen A."/>
            <person name="Yoshinaga Y."/>
            <person name="Schmutz J."/>
            <person name="Saski C."/>
            <person name="Vermerris W."/>
            <person name="Kresovich S."/>
        </authorList>
    </citation>
    <scope>NUCLEOTIDE SEQUENCE</scope>
</reference>
<comment type="caution">
    <text evidence="1">The sequence shown here is derived from an EMBL/GenBank/DDBJ whole genome shotgun (WGS) entry which is preliminary data.</text>
</comment>